<dbReference type="SUPFAM" id="SSF53092">
    <property type="entry name" value="Creatinase/prolidase N-terminal domain"/>
    <property type="match status" value="1"/>
</dbReference>
<feature type="domain" description="Creatinase N-terminal" evidence="2">
    <location>
        <begin position="5"/>
        <end position="130"/>
    </location>
</feature>
<dbReference type="Gene3D" id="3.90.230.10">
    <property type="entry name" value="Creatinase/methionine aminopeptidase superfamily"/>
    <property type="match status" value="1"/>
</dbReference>
<proteinExistence type="predicted"/>
<feature type="domain" description="Peptidase M24" evidence="1">
    <location>
        <begin position="138"/>
        <end position="340"/>
    </location>
</feature>
<dbReference type="KEGG" id="vfa:MM35RIKEN_07670"/>
<sequence>MNHFKKIAEALPGAGLDGVLLTGEHNRFYASGFASMGSDGVALVTTKGNFYFTDSRYIEAAERQVSDAAIGMTESDKGYIAWLNEALELSGAKRIGFEDETMTVADHERYRKNLQAELVPASALLHALRARKDPEELERMEQAQRIAEKALEQILTEIRPGVTEKEIAARLQYHMLCFGAEKMSFDPIVASGPNGSMPHAVPTDRPIQSGEFVTMDFGCVYGGYCSDMTRTVCVGRPTEEMERVYETVLKAQLAGIAAARAGVTGAEIDGAAREVIRRAGYGDYFGHSFGHSVGVEIHEGPNASPGNHEPMPAGAVVSAEPGIYLPGRFGVRIEDVIVLEEGGCRDITKADKALLCL</sequence>
<reference evidence="3" key="1">
    <citation type="submission" date="2020-09" db="EMBL/GenBank/DDBJ databases">
        <title>New species isolated from human feces.</title>
        <authorList>
            <person name="Kitahara M."/>
            <person name="Shigeno Y."/>
            <person name="Shime M."/>
            <person name="Matsumoto Y."/>
            <person name="Nakamura S."/>
            <person name="Motooka D."/>
            <person name="Fukuoka S."/>
            <person name="Nishikawa H."/>
            <person name="Benno Y."/>
        </authorList>
    </citation>
    <scope>NUCLEOTIDE SEQUENCE</scope>
    <source>
        <strain evidence="3">MM35</strain>
    </source>
</reference>
<dbReference type="Pfam" id="PF01321">
    <property type="entry name" value="Creatinase_N"/>
    <property type="match status" value="1"/>
</dbReference>
<dbReference type="InterPro" id="IPR029149">
    <property type="entry name" value="Creatin/AminoP/Spt16_N"/>
</dbReference>
<dbReference type="Proteomes" id="UP000681343">
    <property type="component" value="Chromosome"/>
</dbReference>
<keyword evidence="3" id="KW-0378">Hydrolase</keyword>
<dbReference type="AlphaFoldDB" id="A0A810PWG9"/>
<dbReference type="PANTHER" id="PTHR46112">
    <property type="entry name" value="AMINOPEPTIDASE"/>
    <property type="match status" value="1"/>
</dbReference>
<dbReference type="Pfam" id="PF00557">
    <property type="entry name" value="Peptidase_M24"/>
    <property type="match status" value="1"/>
</dbReference>
<protein>
    <submittedName>
        <fullName evidence="3">Aminopeptidase</fullName>
    </submittedName>
</protein>
<dbReference type="InterPro" id="IPR050659">
    <property type="entry name" value="Peptidase_M24B"/>
</dbReference>
<evidence type="ECO:0000259" key="2">
    <source>
        <dbReference type="Pfam" id="PF01321"/>
    </source>
</evidence>
<gene>
    <name evidence="3" type="ORF">MM35RIKEN_07670</name>
</gene>
<evidence type="ECO:0000259" key="1">
    <source>
        <dbReference type="Pfam" id="PF00557"/>
    </source>
</evidence>
<name>A0A810PWG9_9FIRM</name>
<dbReference type="SUPFAM" id="SSF55920">
    <property type="entry name" value="Creatinase/aminopeptidase"/>
    <property type="match status" value="1"/>
</dbReference>
<keyword evidence="4" id="KW-1185">Reference proteome</keyword>
<dbReference type="InterPro" id="IPR000587">
    <property type="entry name" value="Creatinase_N"/>
</dbReference>
<dbReference type="Gene3D" id="3.40.350.10">
    <property type="entry name" value="Creatinase/prolidase N-terminal domain"/>
    <property type="match status" value="1"/>
</dbReference>
<evidence type="ECO:0000313" key="3">
    <source>
        <dbReference type="EMBL" id="BCK78575.1"/>
    </source>
</evidence>
<keyword evidence="3" id="KW-0645">Protease</keyword>
<organism evidence="3 4">
    <name type="scientific">Vescimonas fastidiosa</name>
    <dbReference type="NCBI Taxonomy" id="2714353"/>
    <lineage>
        <taxon>Bacteria</taxon>
        <taxon>Bacillati</taxon>
        <taxon>Bacillota</taxon>
        <taxon>Clostridia</taxon>
        <taxon>Eubacteriales</taxon>
        <taxon>Oscillospiraceae</taxon>
        <taxon>Vescimonas</taxon>
    </lineage>
</organism>
<dbReference type="GO" id="GO:0004177">
    <property type="term" value="F:aminopeptidase activity"/>
    <property type="evidence" value="ECO:0007669"/>
    <property type="project" value="UniProtKB-KW"/>
</dbReference>
<dbReference type="InterPro" id="IPR000994">
    <property type="entry name" value="Pept_M24"/>
</dbReference>
<dbReference type="EMBL" id="AP023415">
    <property type="protein sequence ID" value="BCK78575.1"/>
    <property type="molecule type" value="Genomic_DNA"/>
</dbReference>
<evidence type="ECO:0000313" key="4">
    <source>
        <dbReference type="Proteomes" id="UP000681343"/>
    </source>
</evidence>
<dbReference type="RefSeq" id="WP_212819481.1">
    <property type="nucleotide sequence ID" value="NZ_AP023415.1"/>
</dbReference>
<keyword evidence="3" id="KW-0031">Aminopeptidase</keyword>
<dbReference type="PANTHER" id="PTHR46112:SF3">
    <property type="entry name" value="AMINOPEPTIDASE YPDF"/>
    <property type="match status" value="1"/>
</dbReference>
<dbReference type="CDD" id="cd01092">
    <property type="entry name" value="APP-like"/>
    <property type="match status" value="1"/>
</dbReference>
<dbReference type="InterPro" id="IPR036005">
    <property type="entry name" value="Creatinase/aminopeptidase-like"/>
</dbReference>
<accession>A0A810PWG9</accession>